<proteinExistence type="predicted"/>
<name>A0A2G3DWR8_9FIRM</name>
<reference evidence="1 2" key="2">
    <citation type="submission" date="2017-10" db="EMBL/GenBank/DDBJ databases">
        <authorList>
            <person name="Banno H."/>
            <person name="Chua N.-H."/>
        </authorList>
    </citation>
    <scope>NUCLEOTIDE SEQUENCE [LARGE SCALE GENOMIC DNA]</scope>
    <source>
        <strain evidence="1 2">JK626</strain>
    </source>
</reference>
<protein>
    <submittedName>
        <fullName evidence="1">Uncharacterized protein</fullName>
    </submittedName>
</protein>
<comment type="caution">
    <text evidence="1">The sequence shown here is derived from an EMBL/GenBank/DDBJ whole genome shotgun (WGS) entry which is preliminary data.</text>
</comment>
<accession>A0A2G3DWR8</accession>
<gene>
    <name evidence="1" type="ORF">CSX01_04995</name>
</gene>
<evidence type="ECO:0000313" key="1">
    <source>
        <dbReference type="EMBL" id="PHU35476.1"/>
    </source>
</evidence>
<dbReference type="Proteomes" id="UP000225889">
    <property type="component" value="Unassembled WGS sequence"/>
</dbReference>
<organism evidence="1 2">
    <name type="scientific">Pseudobutyrivibrio ruminis</name>
    <dbReference type="NCBI Taxonomy" id="46206"/>
    <lineage>
        <taxon>Bacteria</taxon>
        <taxon>Bacillati</taxon>
        <taxon>Bacillota</taxon>
        <taxon>Clostridia</taxon>
        <taxon>Lachnospirales</taxon>
        <taxon>Lachnospiraceae</taxon>
        <taxon>Pseudobutyrivibrio</taxon>
    </lineage>
</organism>
<reference evidence="1 2" key="1">
    <citation type="submission" date="2017-10" db="EMBL/GenBank/DDBJ databases">
        <title>Resolving the taxonomy of Roseburia spp., Eubacterium rectale and Agathobacter spp. through phylogenomic analysis.</title>
        <authorList>
            <person name="Sheridan P.O."/>
            <person name="Walker A.W."/>
            <person name="Duncan S.H."/>
            <person name="Scott K.P."/>
            <person name="Toole P.W.O."/>
            <person name="Luis P."/>
            <person name="Flint H.J."/>
        </authorList>
    </citation>
    <scope>NUCLEOTIDE SEQUENCE [LARGE SCALE GENOMIC DNA]</scope>
    <source>
        <strain evidence="1 2">JK626</strain>
    </source>
</reference>
<dbReference type="AlphaFoldDB" id="A0A2G3DWR8"/>
<dbReference type="RefSeq" id="WP_099391651.1">
    <property type="nucleotide sequence ID" value="NZ_PDYF01000009.1"/>
</dbReference>
<sequence>MINRFTIKEKSEQLNIPFKNLLSASVAEIIIGIIADGKYCNELYLCNTGDFNQAVYKDICISNIYFEYIKEIDEKMAVLYMRDILKDIMAKGSSEAFIVNGTVEEGAIHLKITVDEMYIPLKIYFDKHRASHEPEKMELKLTAYENRSVVVFTNPKEEELSKHLIEIIEKLELINDMDHYYLAYKILTECPVNGRKVKERLAELLADRSIEINDDRINMLEGYRSYTYMKKKWKVELRQVKKSEPAWEDVNICLINFLKPIWKAIEDNVVFLGDWMPQLKRFLD</sequence>
<evidence type="ECO:0000313" key="2">
    <source>
        <dbReference type="Proteomes" id="UP000225889"/>
    </source>
</evidence>
<dbReference type="EMBL" id="PDYF01000009">
    <property type="protein sequence ID" value="PHU35476.1"/>
    <property type="molecule type" value="Genomic_DNA"/>
</dbReference>